<evidence type="ECO:0000313" key="2">
    <source>
        <dbReference type="EMBL" id="NYJ34169.1"/>
    </source>
</evidence>
<organism evidence="2 3">
    <name type="scientific">Nocardiopsis aegyptia</name>
    <dbReference type="NCBI Taxonomy" id="220378"/>
    <lineage>
        <taxon>Bacteria</taxon>
        <taxon>Bacillati</taxon>
        <taxon>Actinomycetota</taxon>
        <taxon>Actinomycetes</taxon>
        <taxon>Streptosporangiales</taxon>
        <taxon>Nocardiopsidaceae</taxon>
        <taxon>Nocardiopsis</taxon>
    </lineage>
</organism>
<dbReference type="EMBL" id="JACCFS010000001">
    <property type="protein sequence ID" value="NYJ34169.1"/>
    <property type="molecule type" value="Genomic_DNA"/>
</dbReference>
<gene>
    <name evidence="2" type="ORF">HNR10_002050</name>
</gene>
<dbReference type="Proteomes" id="UP000572051">
    <property type="component" value="Unassembled WGS sequence"/>
</dbReference>
<reference evidence="2 3" key="1">
    <citation type="submission" date="2020-07" db="EMBL/GenBank/DDBJ databases">
        <title>Sequencing the genomes of 1000 actinobacteria strains.</title>
        <authorList>
            <person name="Klenk H.-P."/>
        </authorList>
    </citation>
    <scope>NUCLEOTIDE SEQUENCE [LARGE SCALE GENOMIC DNA]</scope>
    <source>
        <strain evidence="2 3">DSM 44442</strain>
    </source>
</reference>
<accession>A0A7Z0ELB3</accession>
<keyword evidence="1" id="KW-0472">Membrane</keyword>
<feature type="transmembrane region" description="Helical" evidence="1">
    <location>
        <begin position="92"/>
        <end position="113"/>
    </location>
</feature>
<protein>
    <submittedName>
        <fullName evidence="2">Uncharacterized protein</fullName>
    </submittedName>
</protein>
<dbReference type="RefSeq" id="WP_179822678.1">
    <property type="nucleotide sequence ID" value="NZ_JACCFS010000001.1"/>
</dbReference>
<keyword evidence="1" id="KW-0812">Transmembrane</keyword>
<feature type="transmembrane region" description="Helical" evidence="1">
    <location>
        <begin position="64"/>
        <end position="86"/>
    </location>
</feature>
<feature type="transmembrane region" description="Helical" evidence="1">
    <location>
        <begin position="31"/>
        <end position="52"/>
    </location>
</feature>
<feature type="transmembrane region" description="Helical" evidence="1">
    <location>
        <begin position="120"/>
        <end position="139"/>
    </location>
</feature>
<proteinExistence type="predicted"/>
<feature type="transmembrane region" description="Helical" evidence="1">
    <location>
        <begin position="151"/>
        <end position="176"/>
    </location>
</feature>
<name>A0A7Z0ELB3_9ACTN</name>
<evidence type="ECO:0000313" key="3">
    <source>
        <dbReference type="Proteomes" id="UP000572051"/>
    </source>
</evidence>
<sequence length="182" mass="18513">MSVFLLGACVGGVCGAIGVLASVFVGFRESVLKNIVVLAAVGALSVNAGWVVEVRSGYSPGLGWVLPGLSGFGFALVTVSWIRAAVTPHEDYLRVFIAATVGACSVALGYPVFLLGGVGAVPAATVTAFAGGWLCLLVLRQYDDEDERGGYAAIGLGCLVPVVLIVPLTAVFTFAFRGMAGG</sequence>
<dbReference type="AlphaFoldDB" id="A0A7Z0ELB3"/>
<keyword evidence="1" id="KW-1133">Transmembrane helix</keyword>
<keyword evidence="3" id="KW-1185">Reference proteome</keyword>
<comment type="caution">
    <text evidence="2">The sequence shown here is derived from an EMBL/GenBank/DDBJ whole genome shotgun (WGS) entry which is preliminary data.</text>
</comment>
<evidence type="ECO:0000256" key="1">
    <source>
        <dbReference type="SAM" id="Phobius"/>
    </source>
</evidence>